<dbReference type="Gene3D" id="1.10.4020.10">
    <property type="entry name" value="DNA breaking-rejoining enzymes"/>
    <property type="match status" value="1"/>
</dbReference>
<protein>
    <submittedName>
        <fullName evidence="4">Zinc finger protein 449</fullName>
    </submittedName>
</protein>
<dbReference type="GO" id="GO:0005634">
    <property type="term" value="C:nucleus"/>
    <property type="evidence" value="ECO:0007669"/>
    <property type="project" value="UniProtKB-SubCell"/>
</dbReference>
<organism evidence="4 5">
    <name type="scientific">Myotis davidii</name>
    <name type="common">David's myotis</name>
    <dbReference type="NCBI Taxonomy" id="225400"/>
    <lineage>
        <taxon>Eukaryota</taxon>
        <taxon>Metazoa</taxon>
        <taxon>Chordata</taxon>
        <taxon>Craniata</taxon>
        <taxon>Vertebrata</taxon>
        <taxon>Euteleostomi</taxon>
        <taxon>Mammalia</taxon>
        <taxon>Eutheria</taxon>
        <taxon>Laurasiatheria</taxon>
        <taxon>Chiroptera</taxon>
        <taxon>Yangochiroptera</taxon>
        <taxon>Vespertilionidae</taxon>
        <taxon>Myotis</taxon>
    </lineage>
</organism>
<name>L5M495_MYODS</name>
<dbReference type="InterPro" id="IPR038269">
    <property type="entry name" value="SCAN_sf"/>
</dbReference>
<evidence type="ECO:0000313" key="5">
    <source>
        <dbReference type="Proteomes" id="UP000010556"/>
    </source>
</evidence>
<gene>
    <name evidence="4" type="ORF">MDA_GLEAN10000451</name>
</gene>
<dbReference type="PANTHER" id="PTHR45935">
    <property type="entry name" value="PROTEIN ZBED8-RELATED"/>
    <property type="match status" value="1"/>
</dbReference>
<reference evidence="5" key="1">
    <citation type="journal article" date="2013" name="Science">
        <title>Comparative analysis of bat genomes provides insight into the evolution of flight and immunity.</title>
        <authorList>
            <person name="Zhang G."/>
            <person name="Cowled C."/>
            <person name="Shi Z."/>
            <person name="Huang Z."/>
            <person name="Bishop-Lilly K.A."/>
            <person name="Fang X."/>
            <person name="Wynne J.W."/>
            <person name="Xiong Z."/>
            <person name="Baker M.L."/>
            <person name="Zhao W."/>
            <person name="Tachedjian M."/>
            <person name="Zhu Y."/>
            <person name="Zhou P."/>
            <person name="Jiang X."/>
            <person name="Ng J."/>
            <person name="Yang L."/>
            <person name="Wu L."/>
            <person name="Xiao J."/>
            <person name="Feng Y."/>
            <person name="Chen Y."/>
            <person name="Sun X."/>
            <person name="Zhang Y."/>
            <person name="Marsh G.A."/>
            <person name="Crameri G."/>
            <person name="Broder C.C."/>
            <person name="Frey K.G."/>
            <person name="Wang L.F."/>
            <person name="Wang J."/>
        </authorList>
    </citation>
    <scope>NUCLEOTIDE SEQUENCE [LARGE SCALE GENOMIC DNA]</scope>
</reference>
<sequence length="186" mass="21541">MMTVLGSTTQASLNLGSVLQEDDNDSEVFHHRFRQFHYKEGVRPTDVFNKLLELCSEWLKPKMHSKKQMVKLLTLEQYLTIMPQELETWVTEQCPESTERILSLLEEIQMKPETIETKVRKEFGIWGTRPKGYQRQVGLDLTFVSVSFFSPKFLHSPFHVSSTGENIWVSGFQPHLSQFSSVTNSV</sequence>
<dbReference type="PANTHER" id="PTHR45935:SF15">
    <property type="entry name" value="SCAN BOX DOMAIN-CONTAINING PROTEIN"/>
    <property type="match status" value="1"/>
</dbReference>
<dbReference type="FunFam" id="1.10.4020.10:FF:000001">
    <property type="entry name" value="zinc finger protein 263 isoform X1"/>
    <property type="match status" value="1"/>
</dbReference>
<comment type="subcellular location">
    <subcellularLocation>
        <location evidence="2">Nucleus</location>
    </subcellularLocation>
</comment>
<dbReference type="Proteomes" id="UP000010556">
    <property type="component" value="Unassembled WGS sequence"/>
</dbReference>
<accession>L5M495</accession>
<dbReference type="CDD" id="cd07936">
    <property type="entry name" value="SCAN"/>
    <property type="match status" value="1"/>
</dbReference>
<evidence type="ECO:0000259" key="3">
    <source>
        <dbReference type="PROSITE" id="PS50804"/>
    </source>
</evidence>
<dbReference type="SUPFAM" id="SSF47353">
    <property type="entry name" value="Retrovirus capsid dimerization domain-like"/>
    <property type="match status" value="1"/>
</dbReference>
<feature type="domain" description="SCAN box" evidence="3">
    <location>
        <begin position="30"/>
        <end position="109"/>
    </location>
</feature>
<dbReference type="PROSITE" id="PS50804">
    <property type="entry name" value="SCAN_BOX"/>
    <property type="match status" value="1"/>
</dbReference>
<evidence type="ECO:0000256" key="1">
    <source>
        <dbReference type="ARBA" id="ARBA00023242"/>
    </source>
</evidence>
<keyword evidence="5" id="KW-1185">Reference proteome</keyword>
<keyword evidence="1 2" id="KW-0539">Nucleus</keyword>
<evidence type="ECO:0000256" key="2">
    <source>
        <dbReference type="PROSITE-ProRule" id="PRU00187"/>
    </source>
</evidence>
<dbReference type="InterPro" id="IPR003309">
    <property type="entry name" value="SCAN_dom"/>
</dbReference>
<evidence type="ECO:0000313" key="4">
    <source>
        <dbReference type="EMBL" id="ELK33090.1"/>
    </source>
</evidence>
<dbReference type="SMART" id="SM00431">
    <property type="entry name" value="SCAN"/>
    <property type="match status" value="1"/>
</dbReference>
<dbReference type="Pfam" id="PF02023">
    <property type="entry name" value="SCAN"/>
    <property type="match status" value="1"/>
</dbReference>
<dbReference type="AlphaFoldDB" id="L5M495"/>
<proteinExistence type="predicted"/>
<dbReference type="InterPro" id="IPR050916">
    <property type="entry name" value="SCAN-C2H2_zinc_finger"/>
</dbReference>
<dbReference type="EMBL" id="KB104673">
    <property type="protein sequence ID" value="ELK33090.1"/>
    <property type="molecule type" value="Genomic_DNA"/>
</dbReference>